<dbReference type="OrthoDB" id="407630at2759"/>
<reference evidence="3" key="1">
    <citation type="submission" date="2011-02" db="EMBL/GenBank/DDBJ databases">
        <title>The Genome Sequence of Capsaspora owczarzaki ATCC 30864.</title>
        <authorList>
            <person name="Russ C."/>
            <person name="Cuomo C."/>
            <person name="Burger G."/>
            <person name="Gray M.W."/>
            <person name="Holland P.W.H."/>
            <person name="King N."/>
            <person name="Lang F.B.F."/>
            <person name="Roger A.J."/>
            <person name="Ruiz-Trillo I."/>
            <person name="Young S.K."/>
            <person name="Zeng Q."/>
            <person name="Gargeya S."/>
            <person name="Alvarado L."/>
            <person name="Berlin A."/>
            <person name="Chapman S.B."/>
            <person name="Chen Z."/>
            <person name="Freedman E."/>
            <person name="Gellesch M."/>
            <person name="Goldberg J."/>
            <person name="Griggs A."/>
            <person name="Gujja S."/>
            <person name="Heilman E."/>
            <person name="Heiman D."/>
            <person name="Howarth C."/>
            <person name="Mehta T."/>
            <person name="Neiman D."/>
            <person name="Pearson M."/>
            <person name="Roberts A."/>
            <person name="Saif S."/>
            <person name="Shea T."/>
            <person name="Shenoy N."/>
            <person name="Sisk P."/>
            <person name="Stolte C."/>
            <person name="Sykes S."/>
            <person name="White J."/>
            <person name="Yandava C."/>
            <person name="Haas B."/>
            <person name="Nusbaum C."/>
            <person name="Birren B."/>
        </authorList>
    </citation>
    <scope>NUCLEOTIDE SEQUENCE</scope>
    <source>
        <strain evidence="3">ATCC 30864</strain>
    </source>
</reference>
<dbReference type="STRING" id="595528.A0A0D2X0K8"/>
<dbReference type="GO" id="GO:0005758">
    <property type="term" value="C:mitochondrial intermembrane space"/>
    <property type="evidence" value="ECO:0007669"/>
    <property type="project" value="InterPro"/>
</dbReference>
<organism evidence="2 3">
    <name type="scientific">Capsaspora owczarzaki (strain ATCC 30864)</name>
    <dbReference type="NCBI Taxonomy" id="595528"/>
    <lineage>
        <taxon>Eukaryota</taxon>
        <taxon>Filasterea</taxon>
        <taxon>Capsaspora</taxon>
    </lineage>
</organism>
<dbReference type="InterPro" id="IPR006797">
    <property type="entry name" value="PRELI/MSF1_dom"/>
</dbReference>
<evidence type="ECO:0000313" key="3">
    <source>
        <dbReference type="Proteomes" id="UP000008743"/>
    </source>
</evidence>
<evidence type="ECO:0000259" key="1">
    <source>
        <dbReference type="PROSITE" id="PS50904"/>
    </source>
</evidence>
<gene>
    <name evidence="2" type="ORF">CAOG_000747</name>
</gene>
<dbReference type="Pfam" id="PF04707">
    <property type="entry name" value="PRELI"/>
    <property type="match status" value="1"/>
</dbReference>
<feature type="domain" description="PRELI/MSF1" evidence="1">
    <location>
        <begin position="1"/>
        <end position="175"/>
    </location>
</feature>
<dbReference type="FunCoup" id="A0A0D2X0K8">
    <property type="interactions" value="212"/>
</dbReference>
<dbReference type="PANTHER" id="PTHR11158">
    <property type="entry name" value="MSF1/PX19 RELATED"/>
    <property type="match status" value="1"/>
</dbReference>
<evidence type="ECO:0000313" key="2">
    <source>
        <dbReference type="EMBL" id="KJE89234.1"/>
    </source>
</evidence>
<dbReference type="eggNOG" id="KOG3336">
    <property type="taxonomic scope" value="Eukaryota"/>
</dbReference>
<dbReference type="PROSITE" id="PS50904">
    <property type="entry name" value="PRELI_MSF1"/>
    <property type="match status" value="1"/>
</dbReference>
<dbReference type="RefSeq" id="XP_004365618.1">
    <property type="nucleotide sequence ID" value="XM_004365561.2"/>
</dbReference>
<dbReference type="InterPro" id="IPR037365">
    <property type="entry name" value="Slowmo/Ups"/>
</dbReference>
<protein>
    <recommendedName>
        <fullName evidence="1">PRELI/MSF1 domain-containing protein</fullName>
    </recommendedName>
</protein>
<accession>A0A0D2X0K8</accession>
<dbReference type="EMBL" id="KE346360">
    <property type="protein sequence ID" value="KJE89234.1"/>
    <property type="molecule type" value="Genomic_DNA"/>
</dbReference>
<dbReference type="PhylomeDB" id="A0A0D2X0K8"/>
<keyword evidence="3" id="KW-1185">Reference proteome</keyword>
<dbReference type="OMA" id="YCPWNEK"/>
<dbReference type="AlphaFoldDB" id="A0A0D2X0K8"/>
<name>A0A0D2X0K8_CAPO3</name>
<dbReference type="InParanoid" id="A0A0D2X0K8"/>
<proteinExistence type="predicted"/>
<sequence>MKLFEATHIFGHSWDKLTLASFRKYPNPFSPHVVSVDVVNRYVDPASGKLITHRLVTMESGLPGWLSRVMGFTAAHCHVHETSEVDPTTQTMTLRTKNLSWSDLFTVEEMCQYAQDRNDASRTVFTQEARIHAFGSLATLRSRIEGAMLDRFRSTAAKGKEAIEFVCESLSLEQQEATISSA</sequence>
<dbReference type="Proteomes" id="UP000008743">
    <property type="component" value="Unassembled WGS sequence"/>
</dbReference>